<evidence type="ECO:0000259" key="1">
    <source>
        <dbReference type="SMART" id="SM00953"/>
    </source>
</evidence>
<dbReference type="HOGENOM" id="CLU_124383_1_0_5"/>
<gene>
    <name evidence="2" type="ordered locus">Rru_A0814</name>
</gene>
<dbReference type="KEGG" id="rru:Rru_A0814"/>
<evidence type="ECO:0000313" key="3">
    <source>
        <dbReference type="Proteomes" id="UP000001929"/>
    </source>
</evidence>
<reference evidence="2 3" key="1">
    <citation type="journal article" date="2011" name="Stand. Genomic Sci.">
        <title>Complete genome sequence of Rhodospirillum rubrum type strain (S1).</title>
        <authorList>
            <person name="Munk A.C."/>
            <person name="Copeland A."/>
            <person name="Lucas S."/>
            <person name="Lapidus A."/>
            <person name="Del Rio T.G."/>
            <person name="Barry K."/>
            <person name="Detter J.C."/>
            <person name="Hammon N."/>
            <person name="Israni S."/>
            <person name="Pitluck S."/>
            <person name="Brettin T."/>
            <person name="Bruce D."/>
            <person name="Han C."/>
            <person name="Tapia R."/>
            <person name="Gilna P."/>
            <person name="Schmutz J."/>
            <person name="Larimer F."/>
            <person name="Land M."/>
            <person name="Kyrpides N.C."/>
            <person name="Mavromatis K."/>
            <person name="Richardson P."/>
            <person name="Rohde M."/>
            <person name="Goker M."/>
            <person name="Klenk H.P."/>
            <person name="Zhang Y."/>
            <person name="Roberts G.P."/>
            <person name="Reslewic S."/>
            <person name="Schwartz D.C."/>
        </authorList>
    </citation>
    <scope>NUCLEOTIDE SEQUENCE [LARGE SCALE GENOMIC DNA]</scope>
    <source>
        <strain evidence="3">ATCC 11170 / ATH 1.1.1 / DSM 467 / LMG 4362 / NCIMB 8255 / S1</strain>
    </source>
</reference>
<organism evidence="2 3">
    <name type="scientific">Rhodospirillum rubrum (strain ATCC 11170 / ATH 1.1.1 / DSM 467 / LMG 4362 / NCIMB 8255 / S1)</name>
    <dbReference type="NCBI Taxonomy" id="269796"/>
    <lineage>
        <taxon>Bacteria</taxon>
        <taxon>Pseudomonadati</taxon>
        <taxon>Pseudomonadota</taxon>
        <taxon>Alphaproteobacteria</taxon>
        <taxon>Rhodospirillales</taxon>
        <taxon>Rhodospirillaceae</taxon>
        <taxon>Rhodospirillum</taxon>
    </lineage>
</organism>
<dbReference type="EnsemblBacteria" id="ABC21616">
    <property type="protein sequence ID" value="ABC21616"/>
    <property type="gene ID" value="Rru_A0814"/>
</dbReference>
<keyword evidence="3" id="KW-1185">Reference proteome</keyword>
<name>Q2RW79_RHORT</name>
<evidence type="ECO:0000313" key="2">
    <source>
        <dbReference type="EMBL" id="ABC21616.1"/>
    </source>
</evidence>
<sequence>MIVRTLGTELPEAYYRVITPEYAGTPKSGRGAARRGGRFNRPQQEALYLSANDVTALAEYKQDNPWLRPGTICTFFVAGLHVADLSDGFDPAHWPSLWADFTIDWRAEWFDKGIEPPTWYMADDVVSADLDGILFPSQALSGGVNLVIYRSSERPETQLSVYDPDRQLKKITLR</sequence>
<dbReference type="EMBL" id="CP000230">
    <property type="protein sequence ID" value="ABC21616.1"/>
    <property type="molecule type" value="Genomic_DNA"/>
</dbReference>
<dbReference type="InterPro" id="IPR014914">
    <property type="entry name" value="RES_dom"/>
</dbReference>
<dbReference type="STRING" id="269796.Rru_A0814"/>
<dbReference type="SMART" id="SM00953">
    <property type="entry name" value="RES"/>
    <property type="match status" value="1"/>
</dbReference>
<dbReference type="Pfam" id="PF08808">
    <property type="entry name" value="RES"/>
    <property type="match status" value="1"/>
</dbReference>
<feature type="domain" description="RES" evidence="1">
    <location>
        <begin position="26"/>
        <end position="162"/>
    </location>
</feature>
<proteinExistence type="predicted"/>
<protein>
    <recommendedName>
        <fullName evidence="1">RES domain-containing protein</fullName>
    </recommendedName>
</protein>
<accession>Q2RW79</accession>
<dbReference type="eggNOG" id="COG5654">
    <property type="taxonomic scope" value="Bacteria"/>
</dbReference>
<dbReference type="RefSeq" id="WP_011388570.1">
    <property type="nucleotide sequence ID" value="NC_007643.1"/>
</dbReference>
<dbReference type="Proteomes" id="UP000001929">
    <property type="component" value="Chromosome"/>
</dbReference>
<dbReference type="AlphaFoldDB" id="Q2RW79"/>